<name>A0ABD5ETY6_9ACTN</name>
<dbReference type="InterPro" id="IPR050261">
    <property type="entry name" value="FrsA_esterase"/>
</dbReference>
<dbReference type="RefSeq" id="WP_093828314.1">
    <property type="nucleotide sequence ID" value="NZ_JAVRES010000011.1"/>
</dbReference>
<evidence type="ECO:0000256" key="1">
    <source>
        <dbReference type="ARBA" id="ARBA00008645"/>
    </source>
</evidence>
<organism evidence="3 4">
    <name type="scientific">Streptomyces doudnae</name>
    <dbReference type="NCBI Taxonomy" id="3075536"/>
    <lineage>
        <taxon>Bacteria</taxon>
        <taxon>Bacillati</taxon>
        <taxon>Actinomycetota</taxon>
        <taxon>Actinomycetes</taxon>
        <taxon>Kitasatosporales</taxon>
        <taxon>Streptomycetaceae</taxon>
        <taxon>Streptomyces</taxon>
    </lineage>
</organism>
<protein>
    <submittedName>
        <fullName evidence="3">Alpha/beta hydrolase</fullName>
    </submittedName>
</protein>
<dbReference type="Gene3D" id="3.40.50.1820">
    <property type="entry name" value="alpha/beta hydrolase"/>
    <property type="match status" value="1"/>
</dbReference>
<comment type="similarity">
    <text evidence="1">Belongs to the AB hydrolase superfamily.</text>
</comment>
<dbReference type="InterPro" id="IPR000383">
    <property type="entry name" value="Xaa-Pro-like_dom"/>
</dbReference>
<dbReference type="Pfam" id="PF02129">
    <property type="entry name" value="Peptidase_S15"/>
    <property type="match status" value="1"/>
</dbReference>
<accession>A0ABD5ETY6</accession>
<feature type="domain" description="Xaa-Pro dipeptidyl-peptidase-like" evidence="2">
    <location>
        <begin position="148"/>
        <end position="261"/>
    </location>
</feature>
<evidence type="ECO:0000259" key="2">
    <source>
        <dbReference type="Pfam" id="PF02129"/>
    </source>
</evidence>
<keyword evidence="4" id="KW-1185">Reference proteome</keyword>
<evidence type="ECO:0000313" key="3">
    <source>
        <dbReference type="EMBL" id="MDT0437300.1"/>
    </source>
</evidence>
<dbReference type="Gene3D" id="1.20.1440.110">
    <property type="entry name" value="acylaminoacyl peptidase"/>
    <property type="match status" value="1"/>
</dbReference>
<gene>
    <name evidence="3" type="ORF">RM877_21705</name>
</gene>
<reference evidence="4" key="1">
    <citation type="submission" date="2023-07" db="EMBL/GenBank/DDBJ databases">
        <title>30 novel species of actinomycetes from the DSMZ collection.</title>
        <authorList>
            <person name="Nouioui I."/>
        </authorList>
    </citation>
    <scope>NUCLEOTIDE SEQUENCE [LARGE SCALE GENOMIC DNA]</scope>
    <source>
        <strain evidence="4">DSM 41981</strain>
    </source>
</reference>
<dbReference type="PANTHER" id="PTHR22946:SF12">
    <property type="entry name" value="CONIDIAL PIGMENT BIOSYNTHESIS PROTEIN AYG1 (AFU_ORTHOLOGUE AFUA_2G17550)"/>
    <property type="match status" value="1"/>
</dbReference>
<dbReference type="EMBL" id="JAVRES010000011">
    <property type="protein sequence ID" value="MDT0437300.1"/>
    <property type="molecule type" value="Genomic_DNA"/>
</dbReference>
<keyword evidence="3" id="KW-0378">Hydrolase</keyword>
<comment type="caution">
    <text evidence="3">The sequence shown here is derived from an EMBL/GenBank/DDBJ whole genome shotgun (WGS) entry which is preliminary data.</text>
</comment>
<dbReference type="AlphaFoldDB" id="A0ABD5ETY6"/>
<dbReference type="SUPFAM" id="SSF53474">
    <property type="entry name" value="alpha/beta-Hydrolases"/>
    <property type="match status" value="1"/>
</dbReference>
<dbReference type="GO" id="GO:0016787">
    <property type="term" value="F:hydrolase activity"/>
    <property type="evidence" value="ECO:0007669"/>
    <property type="project" value="UniProtKB-KW"/>
</dbReference>
<dbReference type="PANTHER" id="PTHR22946">
    <property type="entry name" value="DIENELACTONE HYDROLASE DOMAIN-CONTAINING PROTEIN-RELATED"/>
    <property type="match status" value="1"/>
</dbReference>
<evidence type="ECO:0000313" key="4">
    <source>
        <dbReference type="Proteomes" id="UP001183535"/>
    </source>
</evidence>
<dbReference type="InterPro" id="IPR029058">
    <property type="entry name" value="AB_hydrolase_fold"/>
</dbReference>
<sequence length="416" mass="45229">MRPLLFPDHPTYWFETVRSMSHIAYGGADFAEVLDTAGKITGGDPDSWHDAWRETADRIAGDARAAERGGHRVSARDAWLRAWNYYRNAEFFLHGDPGDPRILDNYDRSVAAFRRHADLAGPGAPRPVRVPFEDAELPGYLYPSPLPGRRPLLLMHSGYDGSAEELHVQGAVAAQERGYHVLTFDGPGQPGTRHHQGLHFRPDWETVVGAVLDWAAVHVPDADPDRIALLGVSLGGELCVRAAAFERRLAAVIAVDGLYDFGATLTAHFPVSDPEALAALLRDPGPAAEIDEALERAADASDTARWGLGHGQYVMGGGSPRGFLLRALDYHLRDGVAESVTCPVLICEAEDDLFFPGQPDAVFDHLTAEDRTLMRFTAAEGAGAHCHAGAQRYALARIIDWLDDRLAPARETAAAA</sequence>
<proteinExistence type="inferred from homology"/>
<dbReference type="Proteomes" id="UP001183535">
    <property type="component" value="Unassembled WGS sequence"/>
</dbReference>